<reference evidence="1 2" key="1">
    <citation type="submission" date="2021-03" db="EMBL/GenBank/DDBJ databases">
        <title>Genomic Encyclopedia of Type Strains, Phase IV (KMG-IV): sequencing the most valuable type-strain genomes for metagenomic binning, comparative biology and taxonomic classification.</title>
        <authorList>
            <person name="Goeker M."/>
        </authorList>
    </citation>
    <scope>NUCLEOTIDE SEQUENCE [LARGE SCALE GENOMIC DNA]</scope>
    <source>
        <strain evidence="1 2">DSM 6139</strain>
    </source>
</reference>
<gene>
    <name evidence="1" type="ORF">J2Z34_002286</name>
</gene>
<keyword evidence="2" id="KW-1185">Reference proteome</keyword>
<dbReference type="Gene3D" id="2.60.300.12">
    <property type="entry name" value="HesB-like domain"/>
    <property type="match status" value="1"/>
</dbReference>
<evidence type="ECO:0000313" key="1">
    <source>
        <dbReference type="EMBL" id="MBP1919790.1"/>
    </source>
</evidence>
<dbReference type="NCBIfam" id="TIGR01911">
    <property type="entry name" value="HesB_rel_seleno"/>
    <property type="match status" value="1"/>
</dbReference>
<name>A0ABS4G682_9CLOT</name>
<dbReference type="Proteomes" id="UP001519271">
    <property type="component" value="Unassembled WGS sequence"/>
</dbReference>
<dbReference type="InterPro" id="IPR010965">
    <property type="entry name" value="HesB-rel_seleno"/>
</dbReference>
<sequence>METTKKEVLTLSEGAYTEFKSFLASNNVTDNNIRISLAGYACSGPRFGLMVDAPGAEDLVATVNDINFIVEKNLYEEFEGFQILSSEENFGQGMVLRPNKVDDSAGGCSSCSGC</sequence>
<dbReference type="InterPro" id="IPR035903">
    <property type="entry name" value="HesB-like_dom_sf"/>
</dbReference>
<proteinExistence type="predicted"/>
<evidence type="ECO:0000313" key="2">
    <source>
        <dbReference type="Proteomes" id="UP001519271"/>
    </source>
</evidence>
<dbReference type="RefSeq" id="WP_209459980.1">
    <property type="nucleotide sequence ID" value="NZ_JAGGKC010000019.1"/>
</dbReference>
<organism evidence="1 2">
    <name type="scientific">Youngiibacter multivorans</name>
    <dbReference type="NCBI Taxonomy" id="937251"/>
    <lineage>
        <taxon>Bacteria</taxon>
        <taxon>Bacillati</taxon>
        <taxon>Bacillota</taxon>
        <taxon>Clostridia</taxon>
        <taxon>Eubacteriales</taxon>
        <taxon>Clostridiaceae</taxon>
        <taxon>Youngiibacter</taxon>
    </lineage>
</organism>
<accession>A0ABS4G682</accession>
<protein>
    <submittedName>
        <fullName evidence="1">HesB-like selenoprotein</fullName>
    </submittedName>
</protein>
<comment type="caution">
    <text evidence="1">The sequence shown here is derived from an EMBL/GenBank/DDBJ whole genome shotgun (WGS) entry which is preliminary data.</text>
</comment>
<dbReference type="EMBL" id="JAGGKC010000019">
    <property type="protein sequence ID" value="MBP1919790.1"/>
    <property type="molecule type" value="Genomic_DNA"/>
</dbReference>
<dbReference type="SUPFAM" id="SSF89360">
    <property type="entry name" value="HesB-like domain"/>
    <property type="match status" value="1"/>
</dbReference>